<evidence type="ECO:0000313" key="3">
    <source>
        <dbReference type="Proteomes" id="UP000775213"/>
    </source>
</evidence>
<organism evidence="2 3">
    <name type="scientific">Dendrobium chrysotoxum</name>
    <name type="common">Orchid</name>
    <dbReference type="NCBI Taxonomy" id="161865"/>
    <lineage>
        <taxon>Eukaryota</taxon>
        <taxon>Viridiplantae</taxon>
        <taxon>Streptophyta</taxon>
        <taxon>Embryophyta</taxon>
        <taxon>Tracheophyta</taxon>
        <taxon>Spermatophyta</taxon>
        <taxon>Magnoliopsida</taxon>
        <taxon>Liliopsida</taxon>
        <taxon>Asparagales</taxon>
        <taxon>Orchidaceae</taxon>
        <taxon>Epidendroideae</taxon>
        <taxon>Malaxideae</taxon>
        <taxon>Dendrobiinae</taxon>
        <taxon>Dendrobium</taxon>
    </lineage>
</organism>
<dbReference type="PANTHER" id="PTHR34779:SF1">
    <property type="entry name" value="OS09G0542900 PROTEIN"/>
    <property type="match status" value="1"/>
</dbReference>
<proteinExistence type="predicted"/>
<comment type="caution">
    <text evidence="2">The sequence shown here is derived from an EMBL/GenBank/DDBJ whole genome shotgun (WGS) entry which is preliminary data.</text>
</comment>
<feature type="compositionally biased region" description="Basic residues" evidence="1">
    <location>
        <begin position="78"/>
        <end position="91"/>
    </location>
</feature>
<dbReference type="EMBL" id="JAGFBR010000017">
    <property type="protein sequence ID" value="KAH0451520.1"/>
    <property type="molecule type" value="Genomic_DNA"/>
</dbReference>
<protein>
    <recommendedName>
        <fullName evidence="4">Syringolide-induced protein 14-1-1</fullName>
    </recommendedName>
</protein>
<dbReference type="InterPro" id="IPR038796">
    <property type="entry name" value="At1g76070-like"/>
</dbReference>
<feature type="compositionally biased region" description="Basic and acidic residues" evidence="1">
    <location>
        <begin position="127"/>
        <end position="139"/>
    </location>
</feature>
<dbReference type="Proteomes" id="UP000775213">
    <property type="component" value="Unassembled WGS sequence"/>
</dbReference>
<evidence type="ECO:0008006" key="4">
    <source>
        <dbReference type="Google" id="ProtNLM"/>
    </source>
</evidence>
<reference evidence="2 3" key="1">
    <citation type="journal article" date="2021" name="Hortic Res">
        <title>Chromosome-scale assembly of the Dendrobium chrysotoxum genome enhances the understanding of orchid evolution.</title>
        <authorList>
            <person name="Zhang Y."/>
            <person name="Zhang G.Q."/>
            <person name="Zhang D."/>
            <person name="Liu X.D."/>
            <person name="Xu X.Y."/>
            <person name="Sun W.H."/>
            <person name="Yu X."/>
            <person name="Zhu X."/>
            <person name="Wang Z.W."/>
            <person name="Zhao X."/>
            <person name="Zhong W.Y."/>
            <person name="Chen H."/>
            <person name="Yin W.L."/>
            <person name="Huang T."/>
            <person name="Niu S.C."/>
            <person name="Liu Z.J."/>
        </authorList>
    </citation>
    <scope>NUCLEOTIDE SEQUENCE [LARGE SCALE GENOMIC DNA]</scope>
    <source>
        <strain evidence="2">Lindl</strain>
    </source>
</reference>
<feature type="region of interest" description="Disordered" evidence="1">
    <location>
        <begin position="19"/>
        <end position="158"/>
    </location>
</feature>
<accession>A0AAV7G6T3</accession>
<name>A0AAV7G6T3_DENCH</name>
<evidence type="ECO:0000313" key="2">
    <source>
        <dbReference type="EMBL" id="KAH0451520.1"/>
    </source>
</evidence>
<feature type="compositionally biased region" description="Basic and acidic residues" evidence="1">
    <location>
        <begin position="92"/>
        <end position="102"/>
    </location>
</feature>
<sequence length="233" mass="26020">MARAGRSKAASKMSYFAKAGTFSVSNPSHSPGRRSDRGFSGPIVSIIPKDAQHKKRSNSGGGAEPTSPKISCMGQIKDKKKKKKKKKKEKKKEKGEKKQTEKPRRRLCSSCFKGLFRRRVRPGGAPPEKEVEEKMERKRVPNVASAAPAPRLGQLRRYQSGRETLAGFDWRKTMGENYGDEGEEEEDDDDVFIPHSAPILVGGGAVALEPKKEVNLWRRRDMPPPLPLQIQKN</sequence>
<gene>
    <name evidence="2" type="ORF">IEQ34_018819</name>
</gene>
<keyword evidence="3" id="KW-1185">Reference proteome</keyword>
<dbReference type="AlphaFoldDB" id="A0AAV7G6T3"/>
<dbReference type="PANTHER" id="PTHR34779">
    <property type="entry name" value="OS09G0542900 PROTEIN"/>
    <property type="match status" value="1"/>
</dbReference>
<evidence type="ECO:0000256" key="1">
    <source>
        <dbReference type="SAM" id="MobiDB-lite"/>
    </source>
</evidence>